<dbReference type="SMART" id="SM01005">
    <property type="entry name" value="Ala_racemase_C"/>
    <property type="match status" value="1"/>
</dbReference>
<evidence type="ECO:0000313" key="9">
    <source>
        <dbReference type="Proteomes" id="UP000434475"/>
    </source>
</evidence>
<reference evidence="8 9" key="1">
    <citation type="journal article" date="2019" name="Nat. Med.">
        <title>A library of human gut bacterial isolates paired with longitudinal multiomics data enables mechanistic microbiome research.</title>
        <authorList>
            <person name="Poyet M."/>
            <person name="Groussin M."/>
            <person name="Gibbons S.M."/>
            <person name="Avila-Pacheco J."/>
            <person name="Jiang X."/>
            <person name="Kearney S.M."/>
            <person name="Perrotta A.R."/>
            <person name="Berdy B."/>
            <person name="Zhao S."/>
            <person name="Lieberman T.D."/>
            <person name="Swanson P.K."/>
            <person name="Smith M."/>
            <person name="Roesemann S."/>
            <person name="Alexander J.E."/>
            <person name="Rich S.A."/>
            <person name="Livny J."/>
            <person name="Vlamakis H."/>
            <person name="Clish C."/>
            <person name="Bullock K."/>
            <person name="Deik A."/>
            <person name="Scott J."/>
            <person name="Pierce K.A."/>
            <person name="Xavier R.J."/>
            <person name="Alm E.J."/>
        </authorList>
    </citation>
    <scope>NUCLEOTIDE SEQUENCE [LARGE SCALE GENOMIC DNA]</scope>
    <source>
        <strain evidence="8 9">BIOML-A2</strain>
    </source>
</reference>
<dbReference type="InterPro" id="IPR020622">
    <property type="entry name" value="Ala_racemase_pyridoxalP-BS"/>
</dbReference>
<gene>
    <name evidence="8" type="primary">alr</name>
    <name evidence="8" type="ORF">GKE97_00920</name>
</gene>
<dbReference type="PROSITE" id="PS00395">
    <property type="entry name" value="ALANINE_RACEMASE"/>
    <property type="match status" value="1"/>
</dbReference>
<feature type="active site" description="Proton acceptor; specific for D-alanine" evidence="4">
    <location>
        <position position="51"/>
    </location>
</feature>
<dbReference type="Proteomes" id="UP000434475">
    <property type="component" value="Unassembled WGS sequence"/>
</dbReference>
<dbReference type="SUPFAM" id="SSF51419">
    <property type="entry name" value="PLP-binding barrel"/>
    <property type="match status" value="1"/>
</dbReference>
<accession>A0A6I2R2N7</accession>
<dbReference type="GO" id="GO:0030170">
    <property type="term" value="F:pyridoxal phosphate binding"/>
    <property type="evidence" value="ECO:0007669"/>
    <property type="project" value="UniProtKB-UniRule"/>
</dbReference>
<dbReference type="InterPro" id="IPR001608">
    <property type="entry name" value="Ala_racemase_N"/>
</dbReference>
<comment type="function">
    <text evidence="4">Catalyzes the interconversion of L-alanine and D-alanine. May also act on other amino acids.</text>
</comment>
<proteinExistence type="inferred from homology"/>
<feature type="active site" description="Proton acceptor; specific for L-alanine" evidence="4">
    <location>
        <position position="284"/>
    </location>
</feature>
<dbReference type="Pfam" id="PF00842">
    <property type="entry name" value="Ala_racemase_C"/>
    <property type="match status" value="1"/>
</dbReference>
<keyword evidence="2 4" id="KW-0663">Pyridoxal phosphate</keyword>
<dbReference type="InterPro" id="IPR000821">
    <property type="entry name" value="Ala_racemase"/>
</dbReference>
<comment type="pathway">
    <text evidence="4">Amino-acid biosynthesis; D-alanine biosynthesis; D-alanine from L-alanine: step 1/1.</text>
</comment>
<dbReference type="PRINTS" id="PR00992">
    <property type="entry name" value="ALARACEMASE"/>
</dbReference>
<organism evidence="8 9">
    <name type="scientific">Flavonifractor plautii</name>
    <name type="common">Fusobacterium plautii</name>
    <dbReference type="NCBI Taxonomy" id="292800"/>
    <lineage>
        <taxon>Bacteria</taxon>
        <taxon>Bacillati</taxon>
        <taxon>Bacillota</taxon>
        <taxon>Clostridia</taxon>
        <taxon>Eubacteriales</taxon>
        <taxon>Oscillospiraceae</taxon>
        <taxon>Flavonifractor</taxon>
    </lineage>
</organism>
<comment type="cofactor">
    <cofactor evidence="1 4 5">
        <name>pyridoxal 5'-phosphate</name>
        <dbReference type="ChEBI" id="CHEBI:597326"/>
    </cofactor>
</comment>
<dbReference type="InterPro" id="IPR011079">
    <property type="entry name" value="Ala_racemase_C"/>
</dbReference>
<dbReference type="Gene3D" id="3.20.20.10">
    <property type="entry name" value="Alanine racemase"/>
    <property type="match status" value="1"/>
</dbReference>
<evidence type="ECO:0000313" key="8">
    <source>
        <dbReference type="EMBL" id="MSB18077.1"/>
    </source>
</evidence>
<dbReference type="CDD" id="cd00430">
    <property type="entry name" value="PLPDE_III_AR"/>
    <property type="match status" value="1"/>
</dbReference>
<dbReference type="NCBIfam" id="TIGR00492">
    <property type="entry name" value="alr"/>
    <property type="match status" value="1"/>
</dbReference>
<evidence type="ECO:0000256" key="3">
    <source>
        <dbReference type="ARBA" id="ARBA00023235"/>
    </source>
</evidence>
<comment type="caution">
    <text evidence="8">The sequence shown here is derived from an EMBL/GenBank/DDBJ whole genome shotgun (WGS) entry which is preliminary data.</text>
</comment>
<feature type="binding site" evidence="4 6">
    <location>
        <position position="149"/>
    </location>
    <ligand>
        <name>substrate</name>
    </ligand>
</feature>
<sequence>MERMIPYQRGESMKQQERRTWAEISLPNLEHNYRALRALLPEGCRFLGVVKADAYGHGAVPVARKLEELGAEYLAVACLAEARELREAGVLTPILLLGYTPTDCAEELLRYGLTQTVYDLESARAFSAAAQAAGRRLRIHVKADTGMSRLGWLCDEGHRTEAADAIAAVCALPGLEAEGIYTHFANADGDEAYTMGQFTRFLELLSELEGRGITFPIRHCAASAAVLKYPCTHLDMVRPGVALYGHYPDPSCEGLDGVGLRPVMALKTRVASVKAVPAGTPVSYGCTHVLERDAELAALTVGYADGLPRLCSDRLEVLIRGQRAPIVGRVCMDMCMADATGLGAAPGDEVELFGEHLPVEDAAALAGTIQYELLCAVSPRVPREYLN</sequence>
<dbReference type="GO" id="GO:0005829">
    <property type="term" value="C:cytosol"/>
    <property type="evidence" value="ECO:0007669"/>
    <property type="project" value="TreeGrafter"/>
</dbReference>
<evidence type="ECO:0000256" key="2">
    <source>
        <dbReference type="ARBA" id="ARBA00022898"/>
    </source>
</evidence>
<dbReference type="InterPro" id="IPR029066">
    <property type="entry name" value="PLP-binding_barrel"/>
</dbReference>
<dbReference type="InterPro" id="IPR009006">
    <property type="entry name" value="Ala_racemase/Decarboxylase_C"/>
</dbReference>
<dbReference type="FunFam" id="3.20.20.10:FF:000002">
    <property type="entry name" value="Alanine racemase"/>
    <property type="match status" value="1"/>
</dbReference>
<feature type="modified residue" description="N6-(pyridoxal phosphate)lysine" evidence="4 5">
    <location>
        <position position="51"/>
    </location>
</feature>
<evidence type="ECO:0000256" key="1">
    <source>
        <dbReference type="ARBA" id="ARBA00001933"/>
    </source>
</evidence>
<dbReference type="AlphaFoldDB" id="A0A6I2R2N7"/>
<comment type="similarity">
    <text evidence="4">Belongs to the alanine racemase family.</text>
</comment>
<dbReference type="PANTHER" id="PTHR30511:SF0">
    <property type="entry name" value="ALANINE RACEMASE, CATABOLIC-RELATED"/>
    <property type="match status" value="1"/>
</dbReference>
<protein>
    <recommendedName>
        <fullName evidence="4">Alanine racemase</fullName>
        <ecNumber evidence="4">5.1.1.1</ecNumber>
    </recommendedName>
</protein>
<dbReference type="EC" id="5.1.1.1" evidence="4"/>
<evidence type="ECO:0000256" key="5">
    <source>
        <dbReference type="PIRSR" id="PIRSR600821-50"/>
    </source>
</evidence>
<evidence type="ECO:0000256" key="4">
    <source>
        <dbReference type="HAMAP-Rule" id="MF_01201"/>
    </source>
</evidence>
<dbReference type="Gene3D" id="2.40.37.10">
    <property type="entry name" value="Lyase, Ornithine Decarboxylase, Chain A, domain 1"/>
    <property type="match status" value="1"/>
</dbReference>
<dbReference type="SUPFAM" id="SSF50621">
    <property type="entry name" value="Alanine racemase C-terminal domain-like"/>
    <property type="match status" value="1"/>
</dbReference>
<dbReference type="Pfam" id="PF01168">
    <property type="entry name" value="Ala_racemase_N"/>
    <property type="match status" value="1"/>
</dbReference>
<dbReference type="GO" id="GO:0030632">
    <property type="term" value="P:D-alanine biosynthetic process"/>
    <property type="evidence" value="ECO:0007669"/>
    <property type="project" value="UniProtKB-UniRule"/>
</dbReference>
<dbReference type="HAMAP" id="MF_01201">
    <property type="entry name" value="Ala_racemase"/>
    <property type="match status" value="1"/>
</dbReference>
<comment type="catalytic activity">
    <reaction evidence="4">
        <text>L-alanine = D-alanine</text>
        <dbReference type="Rhea" id="RHEA:20249"/>
        <dbReference type="ChEBI" id="CHEBI:57416"/>
        <dbReference type="ChEBI" id="CHEBI:57972"/>
        <dbReference type="EC" id="5.1.1.1"/>
    </reaction>
</comment>
<feature type="domain" description="Alanine racemase C-terminal" evidence="7">
    <location>
        <begin position="263"/>
        <end position="386"/>
    </location>
</feature>
<feature type="binding site" evidence="4 6">
    <location>
        <position position="332"/>
    </location>
    <ligand>
        <name>substrate</name>
    </ligand>
</feature>
<keyword evidence="3 4" id="KW-0413">Isomerase</keyword>
<dbReference type="UniPathway" id="UPA00042">
    <property type="reaction ID" value="UER00497"/>
</dbReference>
<dbReference type="PANTHER" id="PTHR30511">
    <property type="entry name" value="ALANINE RACEMASE"/>
    <property type="match status" value="1"/>
</dbReference>
<evidence type="ECO:0000256" key="6">
    <source>
        <dbReference type="PIRSR" id="PIRSR600821-52"/>
    </source>
</evidence>
<evidence type="ECO:0000259" key="7">
    <source>
        <dbReference type="SMART" id="SM01005"/>
    </source>
</evidence>
<name>A0A6I2R2N7_FLAPL</name>
<dbReference type="GO" id="GO:0008784">
    <property type="term" value="F:alanine racemase activity"/>
    <property type="evidence" value="ECO:0007669"/>
    <property type="project" value="UniProtKB-UniRule"/>
</dbReference>
<dbReference type="EMBL" id="WKPR01000001">
    <property type="protein sequence ID" value="MSB18077.1"/>
    <property type="molecule type" value="Genomic_DNA"/>
</dbReference>